<evidence type="ECO:0000313" key="2">
    <source>
        <dbReference type="Proteomes" id="UP000789595"/>
    </source>
</evidence>
<dbReference type="EMBL" id="CAKKNE010000002">
    <property type="protein sequence ID" value="CAH0369504.1"/>
    <property type="molecule type" value="Genomic_DNA"/>
</dbReference>
<protein>
    <submittedName>
        <fullName evidence="1">Uncharacterized protein</fullName>
    </submittedName>
</protein>
<dbReference type="AlphaFoldDB" id="A0A8J2WVY3"/>
<name>A0A8J2WVY3_9STRA</name>
<gene>
    <name evidence="1" type="ORF">PECAL_2P26280</name>
</gene>
<evidence type="ECO:0000313" key="1">
    <source>
        <dbReference type="EMBL" id="CAH0369504.1"/>
    </source>
</evidence>
<sequence length="180" mass="20268">MPRPGDDPTPYWTVDDTSSDAHTNYELATSIAVATALERRRLPPEVEQQIMTYARPTLPRDTADELERVWAAARDVAERGRLDGRGPAENIDILRFARSEFNKRRDVVELGGVDVGPPLPLEVAPASVAAAVLLRRAGVEVRLRGAGSRRCFYFPQVRRLHYLSQGTRQEWDRLFRSQAS</sequence>
<organism evidence="1 2">
    <name type="scientific">Pelagomonas calceolata</name>
    <dbReference type="NCBI Taxonomy" id="35677"/>
    <lineage>
        <taxon>Eukaryota</taxon>
        <taxon>Sar</taxon>
        <taxon>Stramenopiles</taxon>
        <taxon>Ochrophyta</taxon>
        <taxon>Pelagophyceae</taxon>
        <taxon>Pelagomonadales</taxon>
        <taxon>Pelagomonadaceae</taxon>
        <taxon>Pelagomonas</taxon>
    </lineage>
</organism>
<comment type="caution">
    <text evidence="1">The sequence shown here is derived from an EMBL/GenBank/DDBJ whole genome shotgun (WGS) entry which is preliminary data.</text>
</comment>
<dbReference type="Proteomes" id="UP000789595">
    <property type="component" value="Unassembled WGS sequence"/>
</dbReference>
<proteinExistence type="predicted"/>
<reference evidence="1" key="1">
    <citation type="submission" date="2021-11" db="EMBL/GenBank/DDBJ databases">
        <authorList>
            <consortium name="Genoscope - CEA"/>
            <person name="William W."/>
        </authorList>
    </citation>
    <scope>NUCLEOTIDE SEQUENCE</scope>
</reference>
<keyword evidence="2" id="KW-1185">Reference proteome</keyword>
<accession>A0A8J2WVY3</accession>